<dbReference type="InterPro" id="IPR019775">
    <property type="entry name" value="WD40_repeat_CS"/>
</dbReference>
<evidence type="ECO:0000256" key="1">
    <source>
        <dbReference type="ARBA" id="ARBA00004123"/>
    </source>
</evidence>
<evidence type="ECO:0000313" key="12">
    <source>
        <dbReference type="EMBL" id="BBH05483.1"/>
    </source>
</evidence>
<protein>
    <recommendedName>
        <fullName evidence="11">CAF1B/HIR1 beta-propeller domain-containing protein</fullName>
    </recommendedName>
</protein>
<dbReference type="InterPro" id="IPR001680">
    <property type="entry name" value="WD40_rpt"/>
</dbReference>
<evidence type="ECO:0000256" key="3">
    <source>
        <dbReference type="ARBA" id="ARBA00022574"/>
    </source>
</evidence>
<reference evidence="12" key="1">
    <citation type="journal article" date="2019" name="Science">
        <title>Mutation of a bHLH transcription factor allowed almond domestication.</title>
        <authorList>
            <person name="Sanchez-Perez R."/>
            <person name="Pavan S."/>
            <person name="Mazzeo R."/>
            <person name="Moldovan C."/>
            <person name="Aiese Cigliano R."/>
            <person name="Del Cueto J."/>
            <person name="Ricciardi F."/>
            <person name="Lotti C."/>
            <person name="Ricciardi L."/>
            <person name="Dicenta F."/>
            <person name="Lopez-Marques R.L."/>
            <person name="Lindberg Moller B."/>
        </authorList>
    </citation>
    <scope>NUCLEOTIDE SEQUENCE</scope>
</reference>
<accession>A0A4Y1RP45</accession>
<dbReference type="EMBL" id="AP019302">
    <property type="protein sequence ID" value="BBH05483.1"/>
    <property type="molecule type" value="Genomic_DNA"/>
</dbReference>
<name>A0A4Y1RP45_PRUDU</name>
<proteinExistence type="inferred from homology"/>
<feature type="region of interest" description="Disordered" evidence="10">
    <location>
        <begin position="281"/>
        <end position="384"/>
    </location>
</feature>
<evidence type="ECO:0000256" key="5">
    <source>
        <dbReference type="ARBA" id="ARBA00022763"/>
    </source>
</evidence>
<dbReference type="Gene3D" id="2.130.10.10">
    <property type="entry name" value="YVTN repeat-like/Quinoprotein amine dehydrogenase"/>
    <property type="match status" value="1"/>
</dbReference>
<dbReference type="AlphaFoldDB" id="A0A4Y1RP45"/>
<dbReference type="SUPFAM" id="SSF50978">
    <property type="entry name" value="WD40 repeat-like"/>
    <property type="match status" value="1"/>
</dbReference>
<keyword evidence="3 9" id="KW-0853">WD repeat</keyword>
<keyword evidence="6" id="KW-0156">Chromatin regulator</keyword>
<dbReference type="InterPro" id="IPR045145">
    <property type="entry name" value="PTHR15271"/>
</dbReference>
<feature type="compositionally biased region" description="Polar residues" evidence="10">
    <location>
        <begin position="410"/>
        <end position="424"/>
    </location>
</feature>
<gene>
    <name evidence="12" type="ORF">Prudu_016882</name>
</gene>
<keyword evidence="5" id="KW-0227">DNA damage</keyword>
<dbReference type="InterPro" id="IPR015943">
    <property type="entry name" value="WD40/YVTN_repeat-like_dom_sf"/>
</dbReference>
<dbReference type="PROSITE" id="PS50294">
    <property type="entry name" value="WD_REPEATS_REGION"/>
    <property type="match status" value="1"/>
</dbReference>
<comment type="subcellular location">
    <subcellularLocation>
        <location evidence="1">Nucleus</location>
    </subcellularLocation>
</comment>
<feature type="compositionally biased region" description="Basic and acidic residues" evidence="10">
    <location>
        <begin position="282"/>
        <end position="333"/>
    </location>
</feature>
<evidence type="ECO:0000256" key="2">
    <source>
        <dbReference type="ARBA" id="ARBA00007306"/>
    </source>
</evidence>
<dbReference type="PROSITE" id="PS50082">
    <property type="entry name" value="WD_REPEATS_2"/>
    <property type="match status" value="1"/>
</dbReference>
<feature type="compositionally biased region" description="Basic and acidic residues" evidence="10">
    <location>
        <begin position="355"/>
        <end position="370"/>
    </location>
</feature>
<dbReference type="GO" id="GO:0006281">
    <property type="term" value="P:DNA repair"/>
    <property type="evidence" value="ECO:0007669"/>
    <property type="project" value="UniProtKB-KW"/>
</dbReference>
<sequence length="437" mass="48685">MINLVLWHVGVQFEMLDFNQGIRYEGHDSLLFHRKDVLDLQWSTDGAFLISGSVDNSCIIWDVNRGSVHQILDAHAHYVQGVAWDPLANYAASLSSDRTCRIYVKKAQSKAKGAEKTNYVCQHVISKAEPPLLDDSKSAKYHLFHDETLPSFFRRLAWSPDGSFLLVPAVLSRALSEDCNRACFSSIAVGFVYFGQIQCYSPEFHIGYTLERSRIALLDKPWVITNGMGGTSPMPTGDSSHDYDDVSLAVTQRQYLGLSSQDGYCTLVEFENDELGSPICSSEEKKVMRDENKSPVQKPEDMNCRKESTKKAERKEEKVMGEHNKRPAEKAEDMVIESTATDSLVAADNGNSEAEGNRKTELETKAKEVVDLQNRSPVENPEDMVVEVTANDSLVAACNAKSEAERNEGITESQSSMKTATVNKPTKRRITPMAIDP</sequence>
<dbReference type="PROSITE" id="PS00678">
    <property type="entry name" value="WD_REPEATS_1"/>
    <property type="match status" value="1"/>
</dbReference>
<dbReference type="PANTHER" id="PTHR15271:SF4">
    <property type="entry name" value="CHROMATIN ASSEMBLY FACTOR 1 SUBUNIT B"/>
    <property type="match status" value="1"/>
</dbReference>
<feature type="repeat" description="WD" evidence="9">
    <location>
        <begin position="30"/>
        <end position="71"/>
    </location>
</feature>
<dbReference type="GO" id="GO:0005634">
    <property type="term" value="C:nucleus"/>
    <property type="evidence" value="ECO:0007669"/>
    <property type="project" value="UniProtKB-SubCell"/>
</dbReference>
<evidence type="ECO:0000256" key="6">
    <source>
        <dbReference type="ARBA" id="ARBA00022853"/>
    </source>
</evidence>
<dbReference type="InterPro" id="IPR055410">
    <property type="entry name" value="Beta-prop_CAF1B_HIR1"/>
</dbReference>
<dbReference type="SMART" id="SM00320">
    <property type="entry name" value="WD40"/>
    <property type="match status" value="2"/>
</dbReference>
<evidence type="ECO:0000256" key="4">
    <source>
        <dbReference type="ARBA" id="ARBA00022737"/>
    </source>
</evidence>
<organism evidence="12">
    <name type="scientific">Prunus dulcis</name>
    <name type="common">Almond</name>
    <name type="synonym">Amygdalus dulcis</name>
    <dbReference type="NCBI Taxonomy" id="3755"/>
    <lineage>
        <taxon>Eukaryota</taxon>
        <taxon>Viridiplantae</taxon>
        <taxon>Streptophyta</taxon>
        <taxon>Embryophyta</taxon>
        <taxon>Tracheophyta</taxon>
        <taxon>Spermatophyta</taxon>
        <taxon>Magnoliopsida</taxon>
        <taxon>eudicotyledons</taxon>
        <taxon>Gunneridae</taxon>
        <taxon>Pentapetalae</taxon>
        <taxon>rosids</taxon>
        <taxon>fabids</taxon>
        <taxon>Rosales</taxon>
        <taxon>Rosaceae</taxon>
        <taxon>Amygdaloideae</taxon>
        <taxon>Amygdaleae</taxon>
        <taxon>Prunus</taxon>
    </lineage>
</organism>
<dbReference type="PANTHER" id="PTHR15271">
    <property type="entry name" value="CHROMATIN ASSEMBLY FACTOR 1 SUBUNIT B"/>
    <property type="match status" value="1"/>
</dbReference>
<comment type="similarity">
    <text evidence="2">Belongs to the WD repeat HIR1 family.</text>
</comment>
<keyword evidence="8" id="KW-0539">Nucleus</keyword>
<feature type="domain" description="CAF1B/HIR1 beta-propeller" evidence="11">
    <location>
        <begin position="29"/>
        <end position="172"/>
    </location>
</feature>
<dbReference type="GO" id="GO:0006335">
    <property type="term" value="P:DNA replication-dependent chromatin assembly"/>
    <property type="evidence" value="ECO:0007669"/>
    <property type="project" value="InterPro"/>
</dbReference>
<evidence type="ECO:0000256" key="9">
    <source>
        <dbReference type="PROSITE-ProRule" id="PRU00221"/>
    </source>
</evidence>
<dbReference type="GO" id="GO:0033186">
    <property type="term" value="C:CAF-1 complex"/>
    <property type="evidence" value="ECO:0007669"/>
    <property type="project" value="TreeGrafter"/>
</dbReference>
<evidence type="ECO:0000259" key="11">
    <source>
        <dbReference type="Pfam" id="PF24105"/>
    </source>
</evidence>
<keyword evidence="7" id="KW-0234">DNA repair</keyword>
<feature type="region of interest" description="Disordered" evidence="10">
    <location>
        <begin position="403"/>
        <end position="437"/>
    </location>
</feature>
<keyword evidence="4" id="KW-0677">Repeat</keyword>
<dbReference type="GO" id="GO:0006334">
    <property type="term" value="P:nucleosome assembly"/>
    <property type="evidence" value="ECO:0007669"/>
    <property type="project" value="TreeGrafter"/>
</dbReference>
<dbReference type="InterPro" id="IPR036322">
    <property type="entry name" value="WD40_repeat_dom_sf"/>
</dbReference>
<evidence type="ECO:0000256" key="10">
    <source>
        <dbReference type="SAM" id="MobiDB-lite"/>
    </source>
</evidence>
<dbReference type="Pfam" id="PF24105">
    <property type="entry name" value="Beta-prop_CAF1B_HIR1"/>
    <property type="match status" value="1"/>
</dbReference>
<evidence type="ECO:0000256" key="7">
    <source>
        <dbReference type="ARBA" id="ARBA00023204"/>
    </source>
</evidence>
<evidence type="ECO:0000256" key="8">
    <source>
        <dbReference type="ARBA" id="ARBA00023242"/>
    </source>
</evidence>